<feature type="region of interest" description="Disordered" evidence="1">
    <location>
        <begin position="20"/>
        <end position="63"/>
    </location>
</feature>
<sequence>MKRARENSTVAKHATFYGISAAGDQPDGARDPQLSVISVDLKPEQTAESTLPSPSPSDPSSLVPWKPRLAQTLDIARERLLPHLRPIHVAACFYWRLACPQSSDWLSPKSPKTAAAASCWPSGFVRTSIQITLASPKLFSDFDPSVQFSDGFQPPDRGFIGL</sequence>
<organism evidence="2 3">
    <name type="scientific">Tulasnella calospora MUT 4182</name>
    <dbReference type="NCBI Taxonomy" id="1051891"/>
    <lineage>
        <taxon>Eukaryota</taxon>
        <taxon>Fungi</taxon>
        <taxon>Dikarya</taxon>
        <taxon>Basidiomycota</taxon>
        <taxon>Agaricomycotina</taxon>
        <taxon>Agaricomycetes</taxon>
        <taxon>Cantharellales</taxon>
        <taxon>Tulasnellaceae</taxon>
        <taxon>Tulasnella</taxon>
    </lineage>
</organism>
<evidence type="ECO:0000313" key="3">
    <source>
        <dbReference type="Proteomes" id="UP000054248"/>
    </source>
</evidence>
<protein>
    <submittedName>
        <fullName evidence="2">Uncharacterized protein</fullName>
    </submittedName>
</protein>
<dbReference type="HOGENOM" id="CLU_1636654_0_0_1"/>
<proteinExistence type="predicted"/>
<gene>
    <name evidence="2" type="ORF">M407DRAFT_10667</name>
</gene>
<evidence type="ECO:0000313" key="2">
    <source>
        <dbReference type="EMBL" id="KIO20917.1"/>
    </source>
</evidence>
<accession>A0A0C3LHL9</accession>
<dbReference type="Proteomes" id="UP000054248">
    <property type="component" value="Unassembled WGS sequence"/>
</dbReference>
<reference evidence="3" key="2">
    <citation type="submission" date="2015-01" db="EMBL/GenBank/DDBJ databases">
        <title>Evolutionary Origins and Diversification of the Mycorrhizal Mutualists.</title>
        <authorList>
            <consortium name="DOE Joint Genome Institute"/>
            <consortium name="Mycorrhizal Genomics Consortium"/>
            <person name="Kohler A."/>
            <person name="Kuo A."/>
            <person name="Nagy L.G."/>
            <person name="Floudas D."/>
            <person name="Copeland A."/>
            <person name="Barry K.W."/>
            <person name="Cichocki N."/>
            <person name="Veneault-Fourrey C."/>
            <person name="LaButti K."/>
            <person name="Lindquist E.A."/>
            <person name="Lipzen A."/>
            <person name="Lundell T."/>
            <person name="Morin E."/>
            <person name="Murat C."/>
            <person name="Riley R."/>
            <person name="Ohm R."/>
            <person name="Sun H."/>
            <person name="Tunlid A."/>
            <person name="Henrissat B."/>
            <person name="Grigoriev I.V."/>
            <person name="Hibbett D.S."/>
            <person name="Martin F."/>
        </authorList>
    </citation>
    <scope>NUCLEOTIDE SEQUENCE [LARGE SCALE GENOMIC DNA]</scope>
    <source>
        <strain evidence="3">MUT 4182</strain>
    </source>
</reference>
<reference evidence="2 3" key="1">
    <citation type="submission" date="2014-04" db="EMBL/GenBank/DDBJ databases">
        <authorList>
            <consortium name="DOE Joint Genome Institute"/>
            <person name="Kuo A."/>
            <person name="Girlanda M."/>
            <person name="Perotto S."/>
            <person name="Kohler A."/>
            <person name="Nagy L.G."/>
            <person name="Floudas D."/>
            <person name="Copeland A."/>
            <person name="Barry K.W."/>
            <person name="Cichocki N."/>
            <person name="Veneault-Fourrey C."/>
            <person name="LaButti K."/>
            <person name="Lindquist E.A."/>
            <person name="Lipzen A."/>
            <person name="Lundell T."/>
            <person name="Morin E."/>
            <person name="Murat C."/>
            <person name="Sun H."/>
            <person name="Tunlid A."/>
            <person name="Henrissat B."/>
            <person name="Grigoriev I.V."/>
            <person name="Hibbett D.S."/>
            <person name="Martin F."/>
            <person name="Nordberg H.P."/>
            <person name="Cantor M.N."/>
            <person name="Hua S.X."/>
        </authorList>
    </citation>
    <scope>NUCLEOTIDE SEQUENCE [LARGE SCALE GENOMIC DNA]</scope>
    <source>
        <strain evidence="2 3">MUT 4182</strain>
    </source>
</reference>
<keyword evidence="3" id="KW-1185">Reference proteome</keyword>
<dbReference type="EMBL" id="KN823156">
    <property type="protein sequence ID" value="KIO20917.1"/>
    <property type="molecule type" value="Genomic_DNA"/>
</dbReference>
<dbReference type="AlphaFoldDB" id="A0A0C3LHL9"/>
<name>A0A0C3LHL9_9AGAM</name>
<evidence type="ECO:0000256" key="1">
    <source>
        <dbReference type="SAM" id="MobiDB-lite"/>
    </source>
</evidence>